<evidence type="ECO:0000313" key="3">
    <source>
        <dbReference type="EMBL" id="TYK03060.1"/>
    </source>
</evidence>
<dbReference type="AlphaFoldDB" id="A0A5D3BVB3"/>
<dbReference type="InterPro" id="IPR043502">
    <property type="entry name" value="DNA/RNA_pol_sf"/>
</dbReference>
<gene>
    <name evidence="3" type="ORF">E5676_scaffold46G001600</name>
</gene>
<dbReference type="PANTHER" id="PTHR11439:SF486">
    <property type="entry name" value="RLK (RECEPTOR-LIKE KINASE) PROTEIN, PUTATIVE-RELATED"/>
    <property type="match status" value="1"/>
</dbReference>
<dbReference type="Pfam" id="PF07727">
    <property type="entry name" value="RVT_2"/>
    <property type="match status" value="1"/>
</dbReference>
<dbReference type="EMBL" id="SSTD01015300">
    <property type="protein sequence ID" value="TYK03060.1"/>
    <property type="molecule type" value="Genomic_DNA"/>
</dbReference>
<dbReference type="PANTHER" id="PTHR11439">
    <property type="entry name" value="GAG-POL-RELATED RETROTRANSPOSON"/>
    <property type="match status" value="1"/>
</dbReference>
<proteinExistence type="predicted"/>
<evidence type="ECO:0000256" key="1">
    <source>
        <dbReference type="SAM" id="MobiDB-lite"/>
    </source>
</evidence>
<name>A0A5D3BVB3_CUCMM</name>
<protein>
    <submittedName>
        <fullName evidence="3">Gag-pol polyprotein</fullName>
    </submittedName>
</protein>
<feature type="region of interest" description="Disordered" evidence="1">
    <location>
        <begin position="465"/>
        <end position="497"/>
    </location>
</feature>
<accession>A0A5D3BVB3</accession>
<feature type="compositionally biased region" description="Basic and acidic residues" evidence="1">
    <location>
        <begin position="481"/>
        <end position="497"/>
    </location>
</feature>
<comment type="caution">
    <text evidence="3">The sequence shown here is derived from an EMBL/GenBank/DDBJ whole genome shotgun (WGS) entry which is preliminary data.</text>
</comment>
<organism evidence="3 4">
    <name type="scientific">Cucumis melo var. makuwa</name>
    <name type="common">Oriental melon</name>
    <dbReference type="NCBI Taxonomy" id="1194695"/>
    <lineage>
        <taxon>Eukaryota</taxon>
        <taxon>Viridiplantae</taxon>
        <taxon>Streptophyta</taxon>
        <taxon>Embryophyta</taxon>
        <taxon>Tracheophyta</taxon>
        <taxon>Spermatophyta</taxon>
        <taxon>Magnoliopsida</taxon>
        <taxon>eudicotyledons</taxon>
        <taxon>Gunneridae</taxon>
        <taxon>Pentapetalae</taxon>
        <taxon>rosids</taxon>
        <taxon>fabids</taxon>
        <taxon>Cucurbitales</taxon>
        <taxon>Cucurbitaceae</taxon>
        <taxon>Benincaseae</taxon>
        <taxon>Cucumis</taxon>
    </lineage>
</organism>
<dbReference type="CDD" id="cd09272">
    <property type="entry name" value="RNase_HI_RT_Ty1"/>
    <property type="match status" value="1"/>
</dbReference>
<feature type="domain" description="Reverse transcriptase Ty1/copia-type" evidence="2">
    <location>
        <begin position="122"/>
        <end position="212"/>
    </location>
</feature>
<dbReference type="SUPFAM" id="SSF56672">
    <property type="entry name" value="DNA/RNA polymerases"/>
    <property type="match status" value="1"/>
</dbReference>
<sequence length="497" mass="56471">MILNPTAKRSNDEDDEALKETDVIVEVTELISSAHWRKNHPSSSIVGNPFAGITTKKKEKVDYSKMIIDLCSMFAIEPSSIDVTLNDEYWINIIQEELLQFRHNNVWILVPKPEGANIIGEGVDFDEICAPIVRLEAIRLLLRISCIRRIKLYQMDVKSAFLNGYLNKEVYVAQPKGFIDSEFSQHVYKLNKALYGLKADKTLFIHKMDDNLIVEQIYVDDIIFGGFPKDLVDNFTDIMKSEFEMSIVGEVSCFLGLQIKQRSEGIFISQEKYAKNIITKFKLEQSRHKWTSTATHVKITKDTNGTIVEHKLYRSMIASLLYLTASRPDIAVGICACFQSYPRTSHLEVVKRIIKYVHGTSDFGILYSCDTNSLFVGSYDVDWIGSSDDRKSTSRGCFFLENNLISWFSKKQNCVSLFTAEAEYIATGIGCKMVNTQKCTYAAKSSEGILEAQISKKSMHGVRIGGRHFKSTPPQRPYRLPSEKSQAHAFDRLHEPV</sequence>
<evidence type="ECO:0000313" key="4">
    <source>
        <dbReference type="Proteomes" id="UP000321947"/>
    </source>
</evidence>
<dbReference type="InterPro" id="IPR013103">
    <property type="entry name" value="RVT_2"/>
</dbReference>
<evidence type="ECO:0000259" key="2">
    <source>
        <dbReference type="Pfam" id="PF07727"/>
    </source>
</evidence>
<dbReference type="Proteomes" id="UP000321947">
    <property type="component" value="Unassembled WGS sequence"/>
</dbReference>
<reference evidence="3 4" key="1">
    <citation type="submission" date="2019-08" db="EMBL/GenBank/DDBJ databases">
        <title>Draft genome sequences of two oriental melons (Cucumis melo L. var makuwa).</title>
        <authorList>
            <person name="Kwon S.-Y."/>
        </authorList>
    </citation>
    <scope>NUCLEOTIDE SEQUENCE [LARGE SCALE GENOMIC DNA]</scope>
    <source>
        <strain evidence="4">cv. Chang Bougi</strain>
        <tissue evidence="3">Leaf</tissue>
    </source>
</reference>